<dbReference type="InterPro" id="IPR015919">
    <property type="entry name" value="Cadherin-like_sf"/>
</dbReference>
<sequence>MRKLPLSLPVIISDVDEYAPTFTSAMFSVQVPENTTVGSKLFTFAIDGPATDKDRISQLTQYVLISDANGRFAINDQYQGIVELKQPLDYESGNTEFRLNVTVQEVNNVSMADFTTLVIKVTDVDDLNPVFNQQAYTLQLQEGTFTGLESFSPSPAITAYDGDRAINQTIVFALDTSTKALYGNLFDVARNGSLRVNGALKPGQYNINVKAYQIDNPTFRYAVAILVLNVSDVNNNKPVMNSAQYSASVSELAAIGTTILTIAASDLDEEKS</sequence>
<dbReference type="VEuPathDB" id="VectorBase:BGLB030837"/>
<dbReference type="KEGG" id="bgt:106074206"/>
<keyword evidence="5" id="KW-0106">Calcium</keyword>
<dbReference type="STRING" id="6526.A0A2C9LGS0"/>
<keyword evidence="3" id="KW-1133">Transmembrane helix</keyword>
<dbReference type="PROSITE" id="PS50268">
    <property type="entry name" value="CADHERIN_2"/>
    <property type="match status" value="2"/>
</dbReference>
<dbReference type="GO" id="GO:0016020">
    <property type="term" value="C:membrane"/>
    <property type="evidence" value="ECO:0007669"/>
    <property type="project" value="InterPro"/>
</dbReference>
<evidence type="ECO:0000256" key="1">
    <source>
        <dbReference type="ARBA" id="ARBA00022692"/>
    </source>
</evidence>
<evidence type="ECO:0000256" key="5">
    <source>
        <dbReference type="PROSITE-ProRule" id="PRU00043"/>
    </source>
</evidence>
<evidence type="ECO:0000313" key="8">
    <source>
        <dbReference type="Proteomes" id="UP000076420"/>
    </source>
</evidence>
<dbReference type="VEuPathDB" id="VectorBase:BGLAX_037911"/>
<evidence type="ECO:0000259" key="6">
    <source>
        <dbReference type="PROSITE" id="PS50268"/>
    </source>
</evidence>
<feature type="domain" description="Cadherin" evidence="6">
    <location>
        <begin position="132"/>
        <end position="240"/>
    </location>
</feature>
<reference evidence="7" key="1">
    <citation type="submission" date="2020-05" db="UniProtKB">
        <authorList>
            <consortium name="EnsemblMetazoa"/>
        </authorList>
    </citation>
    <scope>IDENTIFICATION</scope>
    <source>
        <strain evidence="7">BB02</strain>
    </source>
</reference>
<dbReference type="PANTHER" id="PTHR24026">
    <property type="entry name" value="FAT ATYPICAL CADHERIN-RELATED"/>
    <property type="match status" value="1"/>
</dbReference>
<organism evidence="7 8">
    <name type="scientific">Biomphalaria glabrata</name>
    <name type="common">Bloodfluke planorb</name>
    <name type="synonym">Freshwater snail</name>
    <dbReference type="NCBI Taxonomy" id="6526"/>
    <lineage>
        <taxon>Eukaryota</taxon>
        <taxon>Metazoa</taxon>
        <taxon>Spiralia</taxon>
        <taxon>Lophotrochozoa</taxon>
        <taxon>Mollusca</taxon>
        <taxon>Gastropoda</taxon>
        <taxon>Heterobranchia</taxon>
        <taxon>Euthyneura</taxon>
        <taxon>Panpulmonata</taxon>
        <taxon>Hygrophila</taxon>
        <taxon>Lymnaeoidea</taxon>
        <taxon>Planorbidae</taxon>
        <taxon>Biomphalaria</taxon>
    </lineage>
</organism>
<dbReference type="PRINTS" id="PR00205">
    <property type="entry name" value="CADHERIN"/>
</dbReference>
<evidence type="ECO:0000313" key="7">
    <source>
        <dbReference type="EnsemblMetazoa" id="BGLB030837-PA"/>
    </source>
</evidence>
<dbReference type="CDD" id="cd11304">
    <property type="entry name" value="Cadherin_repeat"/>
    <property type="match status" value="3"/>
</dbReference>
<feature type="domain" description="Cadherin" evidence="6">
    <location>
        <begin position="23"/>
        <end position="131"/>
    </location>
</feature>
<dbReference type="SMART" id="SM00112">
    <property type="entry name" value="CA"/>
    <property type="match status" value="2"/>
</dbReference>
<evidence type="ECO:0000256" key="3">
    <source>
        <dbReference type="ARBA" id="ARBA00022989"/>
    </source>
</evidence>
<keyword evidence="4" id="KW-0325">Glycoprotein</keyword>
<dbReference type="InterPro" id="IPR002126">
    <property type="entry name" value="Cadherin-like_dom"/>
</dbReference>
<dbReference type="Gene3D" id="2.60.40.60">
    <property type="entry name" value="Cadherins"/>
    <property type="match status" value="3"/>
</dbReference>
<dbReference type="AlphaFoldDB" id="A0A2C9LGS0"/>
<keyword evidence="2" id="KW-0130">Cell adhesion</keyword>
<dbReference type="Proteomes" id="UP000076420">
    <property type="component" value="Unassembled WGS sequence"/>
</dbReference>
<evidence type="ECO:0000256" key="4">
    <source>
        <dbReference type="ARBA" id="ARBA00023180"/>
    </source>
</evidence>
<name>A0A2C9LGS0_BIOGL</name>
<evidence type="ECO:0000256" key="2">
    <source>
        <dbReference type="ARBA" id="ARBA00022889"/>
    </source>
</evidence>
<keyword evidence="1" id="KW-0812">Transmembrane</keyword>
<dbReference type="EnsemblMetazoa" id="BGLB030837-RA">
    <property type="protein sequence ID" value="BGLB030837-PA"/>
    <property type="gene ID" value="BGLB030837"/>
</dbReference>
<dbReference type="PANTHER" id="PTHR24026:SF136">
    <property type="entry name" value="PROTOCADHERIN-23"/>
    <property type="match status" value="1"/>
</dbReference>
<dbReference type="Pfam" id="PF00028">
    <property type="entry name" value="Cadherin"/>
    <property type="match status" value="1"/>
</dbReference>
<proteinExistence type="predicted"/>
<dbReference type="GO" id="GO:0005509">
    <property type="term" value="F:calcium ion binding"/>
    <property type="evidence" value="ECO:0007669"/>
    <property type="project" value="UniProtKB-UniRule"/>
</dbReference>
<accession>A0A2C9LGS0</accession>
<gene>
    <name evidence="7" type="primary">106074206</name>
</gene>
<dbReference type="SUPFAM" id="SSF49313">
    <property type="entry name" value="Cadherin-like"/>
    <property type="match status" value="3"/>
</dbReference>
<protein>
    <recommendedName>
        <fullName evidence="6">Cadherin domain-containing protein</fullName>
    </recommendedName>
</protein>
<keyword evidence="3" id="KW-0472">Membrane</keyword>
<dbReference type="GO" id="GO:0007156">
    <property type="term" value="P:homophilic cell adhesion via plasma membrane adhesion molecules"/>
    <property type="evidence" value="ECO:0007669"/>
    <property type="project" value="InterPro"/>
</dbReference>